<dbReference type="GO" id="GO:0031941">
    <property type="term" value="C:filamentous actin"/>
    <property type="evidence" value="ECO:0007669"/>
    <property type="project" value="TreeGrafter"/>
</dbReference>
<dbReference type="InterPro" id="IPR001781">
    <property type="entry name" value="Znf_LIM"/>
</dbReference>
<proteinExistence type="predicted"/>
<dbReference type="Proteomes" id="UP000030672">
    <property type="component" value="Unassembled WGS sequence"/>
</dbReference>
<dbReference type="GO" id="GO:0046872">
    <property type="term" value="F:metal ion binding"/>
    <property type="evidence" value="ECO:0007669"/>
    <property type="project" value="UniProtKB-KW"/>
</dbReference>
<feature type="non-terminal residue" evidence="7">
    <location>
        <position position="1"/>
    </location>
</feature>
<feature type="compositionally biased region" description="Basic and acidic residues" evidence="5">
    <location>
        <begin position="279"/>
        <end position="290"/>
    </location>
</feature>
<feature type="domain" description="LIM zinc-binding" evidence="6">
    <location>
        <begin position="544"/>
        <end position="605"/>
    </location>
</feature>
<dbReference type="GO" id="GO:0030036">
    <property type="term" value="P:actin cytoskeleton organization"/>
    <property type="evidence" value="ECO:0007669"/>
    <property type="project" value="TreeGrafter"/>
</dbReference>
<dbReference type="GO" id="GO:0030695">
    <property type="term" value="F:GTPase regulator activity"/>
    <property type="evidence" value="ECO:0007669"/>
    <property type="project" value="UniProtKB-ARBA"/>
</dbReference>
<feature type="compositionally biased region" description="Polar residues" evidence="5">
    <location>
        <begin position="45"/>
        <end position="59"/>
    </location>
</feature>
<accession>A0A074VL67</accession>
<feature type="region of interest" description="Disordered" evidence="5">
    <location>
        <begin position="82"/>
        <end position="385"/>
    </location>
</feature>
<dbReference type="CDD" id="cd08368">
    <property type="entry name" value="LIM"/>
    <property type="match status" value="2"/>
</dbReference>
<dbReference type="InterPro" id="IPR050604">
    <property type="entry name" value="PDZ-LIM_domain"/>
</dbReference>
<dbReference type="PANTHER" id="PTHR24214">
    <property type="entry name" value="PDZ AND LIM DOMAIN PROTEIN ZASP"/>
    <property type="match status" value="1"/>
</dbReference>
<feature type="compositionally biased region" description="Polar residues" evidence="5">
    <location>
        <begin position="193"/>
        <end position="211"/>
    </location>
</feature>
<dbReference type="FunFam" id="2.10.110.10:FF:000077">
    <property type="entry name" value="LIM domain protein"/>
    <property type="match status" value="1"/>
</dbReference>
<dbReference type="GeneID" id="63912066"/>
<dbReference type="EMBL" id="KL584846">
    <property type="protein sequence ID" value="KEQ59849.1"/>
    <property type="molecule type" value="Genomic_DNA"/>
</dbReference>
<feature type="compositionally biased region" description="Basic residues" evidence="5">
    <location>
        <begin position="82"/>
        <end position="92"/>
    </location>
</feature>
<keyword evidence="3 4" id="KW-0440">LIM domain</keyword>
<dbReference type="GO" id="GO:0003779">
    <property type="term" value="F:actin binding"/>
    <property type="evidence" value="ECO:0007669"/>
    <property type="project" value="TreeGrafter"/>
</dbReference>
<dbReference type="SUPFAM" id="SSF57716">
    <property type="entry name" value="Glucocorticoid receptor-like (DNA-binding domain)"/>
    <property type="match status" value="3"/>
</dbReference>
<dbReference type="Pfam" id="PF00412">
    <property type="entry name" value="LIM"/>
    <property type="match status" value="2"/>
</dbReference>
<evidence type="ECO:0000256" key="2">
    <source>
        <dbReference type="ARBA" id="ARBA00022833"/>
    </source>
</evidence>
<feature type="compositionally biased region" description="Basic and acidic residues" evidence="5">
    <location>
        <begin position="107"/>
        <end position="140"/>
    </location>
</feature>
<name>A0A074VL67_AURM1</name>
<dbReference type="GO" id="GO:0051371">
    <property type="term" value="F:muscle alpha-actinin binding"/>
    <property type="evidence" value="ECO:0007669"/>
    <property type="project" value="TreeGrafter"/>
</dbReference>
<dbReference type="Gene3D" id="2.10.110.10">
    <property type="entry name" value="Cysteine Rich Protein"/>
    <property type="match status" value="3"/>
</dbReference>
<dbReference type="AlphaFoldDB" id="A0A074VL67"/>
<dbReference type="HOGENOM" id="CLU_009967_0_0_1"/>
<gene>
    <name evidence="7" type="ORF">M437DRAFT_13040</name>
</gene>
<feature type="domain" description="LIM zinc-binding" evidence="6">
    <location>
        <begin position="393"/>
        <end position="453"/>
    </location>
</feature>
<feature type="region of interest" description="Disordered" evidence="5">
    <location>
        <begin position="34"/>
        <end position="65"/>
    </location>
</feature>
<dbReference type="GO" id="GO:0001725">
    <property type="term" value="C:stress fiber"/>
    <property type="evidence" value="ECO:0007669"/>
    <property type="project" value="TreeGrafter"/>
</dbReference>
<keyword evidence="1 4" id="KW-0479">Metal-binding</keyword>
<reference evidence="7 8" key="1">
    <citation type="journal article" date="2014" name="BMC Genomics">
        <title>Genome sequencing of four Aureobasidium pullulans varieties: biotechnological potential, stress tolerance, and description of new species.</title>
        <authorList>
            <person name="Gostin Ar C."/>
            <person name="Ohm R.A."/>
            <person name="Kogej T."/>
            <person name="Sonjak S."/>
            <person name="Turk M."/>
            <person name="Zajc J."/>
            <person name="Zalar P."/>
            <person name="Grube M."/>
            <person name="Sun H."/>
            <person name="Han J."/>
            <person name="Sharma A."/>
            <person name="Chiniquy J."/>
            <person name="Ngan C.Y."/>
            <person name="Lipzen A."/>
            <person name="Barry K."/>
            <person name="Grigoriev I.V."/>
            <person name="Gunde-Cimerman N."/>
        </authorList>
    </citation>
    <scope>NUCLEOTIDE SEQUENCE [LARGE SCALE GENOMIC DNA]</scope>
    <source>
        <strain evidence="7 8">CBS 110374</strain>
    </source>
</reference>
<keyword evidence="2 4" id="KW-0862">Zinc</keyword>
<evidence type="ECO:0000256" key="1">
    <source>
        <dbReference type="ARBA" id="ARBA00022723"/>
    </source>
</evidence>
<sequence>AIEELNLDEEQRIHAAAQDEAAELVWKHRTGYDPEKERASAYANPDTTPISTPVSTPRSTRAKGKSYEGLANAVANDVAISKRRVSSGSKRRASADIKAGFMSPTDKIYEEPDEQPKDARAAEAQKVTPKAETRVEEVPRHVRRNPFARVRLAQEKFEKKESPSGYSVKKNDEKKSVSGYTAKRHERIEIQRNPPSQSRNAFYTVNDSLPASPNLPPQHIPEKSVEDSPKMKDGKEIRSDDIRSATAMKRKDRSPNLPQPTAVSDSPGRPIVSFQSGWKPKEIQLVEEKSTGLPDPSKTLSEEPDIPGISLSSDTVKPPVFVINESSSVKNDQPPPLQHRPQSSPPKTSSPFSKRPLPTPTPAATRPLPVPSKTSPYPTVKPHMTPSVRRNTALCAHCALPIAGRILSAAGERFHPSCFKCHECGINLECVAFYPEPDKKRAERLARIQQRQQGIDVYLPEGVTEEDVRRLEEEDGDESLRFFCGLDFHEFFSPRCKSCKTPIEGEVVVACGAEWHVGHFFCAQCGDPFDSTTPFVEKDGYACAKCRKCKRPVTEIVVKALGAEWHAKCFCCTECGDGFDDGRYFLRGNNQDPVCVRCEERRLKA</sequence>
<dbReference type="STRING" id="1043003.A0A074VL67"/>
<evidence type="ECO:0000259" key="6">
    <source>
        <dbReference type="PROSITE" id="PS50023"/>
    </source>
</evidence>
<keyword evidence="8" id="KW-1185">Reference proteome</keyword>
<dbReference type="PANTHER" id="PTHR24214:SF38">
    <property type="entry name" value="PDZ AND LIM DOMAIN PROTEIN ZASP-RELATED"/>
    <property type="match status" value="1"/>
</dbReference>
<evidence type="ECO:0000256" key="5">
    <source>
        <dbReference type="SAM" id="MobiDB-lite"/>
    </source>
</evidence>
<dbReference type="PROSITE" id="PS50023">
    <property type="entry name" value="LIM_DOMAIN_2"/>
    <property type="match status" value="2"/>
</dbReference>
<dbReference type="RefSeq" id="XP_040876872.1">
    <property type="nucleotide sequence ID" value="XM_041018693.1"/>
</dbReference>
<evidence type="ECO:0000313" key="7">
    <source>
        <dbReference type="EMBL" id="KEQ59849.1"/>
    </source>
</evidence>
<evidence type="ECO:0000256" key="3">
    <source>
        <dbReference type="ARBA" id="ARBA00023038"/>
    </source>
</evidence>
<dbReference type="PROSITE" id="PS00478">
    <property type="entry name" value="LIM_DOMAIN_1"/>
    <property type="match status" value="1"/>
</dbReference>
<feature type="compositionally biased region" description="Basic and acidic residues" evidence="5">
    <location>
        <begin position="152"/>
        <end position="162"/>
    </location>
</feature>
<feature type="non-terminal residue" evidence="7">
    <location>
        <position position="605"/>
    </location>
</feature>
<dbReference type="SMART" id="SM00132">
    <property type="entry name" value="LIM"/>
    <property type="match status" value="3"/>
</dbReference>
<feature type="compositionally biased region" description="Low complexity" evidence="5">
    <location>
        <begin position="340"/>
        <end position="367"/>
    </location>
</feature>
<evidence type="ECO:0000256" key="4">
    <source>
        <dbReference type="PROSITE-ProRule" id="PRU00125"/>
    </source>
</evidence>
<feature type="compositionally biased region" description="Basic and acidic residues" evidence="5">
    <location>
        <begin position="220"/>
        <end position="243"/>
    </location>
</feature>
<protein>
    <recommendedName>
        <fullName evidence="6">LIM zinc-binding domain-containing protein</fullName>
    </recommendedName>
</protein>
<organism evidence="7 8">
    <name type="scientific">Aureobasidium melanogenum (strain CBS 110374)</name>
    <name type="common">Aureobasidium pullulans var. melanogenum</name>
    <dbReference type="NCBI Taxonomy" id="1043003"/>
    <lineage>
        <taxon>Eukaryota</taxon>
        <taxon>Fungi</taxon>
        <taxon>Dikarya</taxon>
        <taxon>Ascomycota</taxon>
        <taxon>Pezizomycotina</taxon>
        <taxon>Dothideomycetes</taxon>
        <taxon>Dothideomycetidae</taxon>
        <taxon>Dothideales</taxon>
        <taxon>Saccotheciaceae</taxon>
        <taxon>Aureobasidium</taxon>
    </lineage>
</organism>
<evidence type="ECO:0000313" key="8">
    <source>
        <dbReference type="Proteomes" id="UP000030672"/>
    </source>
</evidence>